<accession>A0A369J4R9</accession>
<evidence type="ECO:0000313" key="4">
    <source>
        <dbReference type="Proteomes" id="UP000076154"/>
    </source>
</evidence>
<keyword evidence="2" id="KW-0732">Signal</keyword>
<dbReference type="Gene3D" id="1.20.140.150">
    <property type="match status" value="1"/>
</dbReference>
<dbReference type="Proteomes" id="UP000076154">
    <property type="component" value="Unassembled WGS sequence"/>
</dbReference>
<comment type="caution">
    <text evidence="3">The sequence shown here is derived from an EMBL/GenBank/DDBJ whole genome shotgun (WGS) entry which is preliminary data.</text>
</comment>
<sequence length="217" mass="24175">MRKLSYVATFFAVVFTLVLNILSDTRADWLVVHVPEVLHTKITITYGLGRRCERQVTRVPSPGGKGRLEYTDFECRSFPAKVTDHCEEENEVFCAAWTSARYIVELAVWCAAATLCAILFGVSTHSRRRRIWRVVAGLVLLHAIFQIVAFGIVTDLYRKASFPTFEQARMGPAYILNILSWISGVLIAGAVVTTGISADKGHRWAAGNRPYRPISGA</sequence>
<feature type="transmembrane region" description="Helical" evidence="1">
    <location>
        <begin position="134"/>
        <end position="153"/>
    </location>
</feature>
<proteinExistence type="predicted"/>
<reference evidence="3" key="1">
    <citation type="submission" date="2018-04" db="EMBL/GenBank/DDBJ databases">
        <title>Whole genome sequencing of Hypsizygus marmoreus.</title>
        <authorList>
            <person name="Choi I.-G."/>
            <person name="Min B."/>
            <person name="Kim J.-G."/>
            <person name="Kim S."/>
            <person name="Oh Y.-L."/>
            <person name="Kong W.-S."/>
            <person name="Park H."/>
            <person name="Jeong J."/>
            <person name="Song E.-S."/>
        </authorList>
    </citation>
    <scope>NUCLEOTIDE SEQUENCE [LARGE SCALE GENOMIC DNA]</scope>
    <source>
        <strain evidence="3">51987-8</strain>
    </source>
</reference>
<dbReference type="EMBL" id="LUEZ02000122">
    <property type="protein sequence ID" value="RDB16948.1"/>
    <property type="molecule type" value="Genomic_DNA"/>
</dbReference>
<protein>
    <submittedName>
        <fullName evidence="3">Uncharacterized protein</fullName>
    </submittedName>
</protein>
<feature type="chain" id="PRO_5017076058" evidence="2">
    <location>
        <begin position="28"/>
        <end position="217"/>
    </location>
</feature>
<feature type="transmembrane region" description="Helical" evidence="1">
    <location>
        <begin position="173"/>
        <end position="196"/>
    </location>
</feature>
<evidence type="ECO:0000256" key="1">
    <source>
        <dbReference type="SAM" id="Phobius"/>
    </source>
</evidence>
<keyword evidence="1" id="KW-0812">Transmembrane</keyword>
<organism evidence="3 4">
    <name type="scientific">Hypsizygus marmoreus</name>
    <name type="common">White beech mushroom</name>
    <name type="synonym">Agaricus marmoreus</name>
    <dbReference type="NCBI Taxonomy" id="39966"/>
    <lineage>
        <taxon>Eukaryota</taxon>
        <taxon>Fungi</taxon>
        <taxon>Dikarya</taxon>
        <taxon>Basidiomycota</taxon>
        <taxon>Agaricomycotina</taxon>
        <taxon>Agaricomycetes</taxon>
        <taxon>Agaricomycetidae</taxon>
        <taxon>Agaricales</taxon>
        <taxon>Tricholomatineae</taxon>
        <taxon>Lyophyllaceae</taxon>
        <taxon>Hypsizygus</taxon>
    </lineage>
</organism>
<dbReference type="AlphaFoldDB" id="A0A369J4R9"/>
<evidence type="ECO:0000256" key="2">
    <source>
        <dbReference type="SAM" id="SignalP"/>
    </source>
</evidence>
<feature type="transmembrane region" description="Helical" evidence="1">
    <location>
        <begin position="102"/>
        <end position="122"/>
    </location>
</feature>
<keyword evidence="1" id="KW-0472">Membrane</keyword>
<gene>
    <name evidence="3" type="ORF">Hypma_002617</name>
</gene>
<dbReference type="InParanoid" id="A0A369J4R9"/>
<keyword evidence="4" id="KW-1185">Reference proteome</keyword>
<keyword evidence="1" id="KW-1133">Transmembrane helix</keyword>
<dbReference type="OrthoDB" id="61370at2759"/>
<name>A0A369J4R9_HYPMA</name>
<feature type="signal peptide" evidence="2">
    <location>
        <begin position="1"/>
        <end position="27"/>
    </location>
</feature>
<evidence type="ECO:0000313" key="3">
    <source>
        <dbReference type="EMBL" id="RDB16948.1"/>
    </source>
</evidence>